<gene>
    <name evidence="4" type="ORF">EI97DRAFT_165947</name>
</gene>
<dbReference type="Pfam" id="PF17111">
    <property type="entry name" value="PigL_N"/>
    <property type="match status" value="1"/>
</dbReference>
<proteinExistence type="predicted"/>
<keyword evidence="5" id="KW-1185">Reference proteome</keyword>
<dbReference type="Proteomes" id="UP000800097">
    <property type="component" value="Unassembled WGS sequence"/>
</dbReference>
<reference evidence="4" key="1">
    <citation type="journal article" date="2020" name="Stud. Mycol.">
        <title>101 Dothideomycetes genomes: a test case for predicting lifestyles and emergence of pathogens.</title>
        <authorList>
            <person name="Haridas S."/>
            <person name="Albert R."/>
            <person name="Binder M."/>
            <person name="Bloem J."/>
            <person name="Labutti K."/>
            <person name="Salamov A."/>
            <person name="Andreopoulos B."/>
            <person name="Baker S."/>
            <person name="Barry K."/>
            <person name="Bills G."/>
            <person name="Bluhm B."/>
            <person name="Cannon C."/>
            <person name="Castanera R."/>
            <person name="Culley D."/>
            <person name="Daum C."/>
            <person name="Ezra D."/>
            <person name="Gonzalez J."/>
            <person name="Henrissat B."/>
            <person name="Kuo A."/>
            <person name="Liang C."/>
            <person name="Lipzen A."/>
            <person name="Lutzoni F."/>
            <person name="Magnuson J."/>
            <person name="Mondo S."/>
            <person name="Nolan M."/>
            <person name="Ohm R."/>
            <person name="Pangilinan J."/>
            <person name="Park H.-J."/>
            <person name="Ramirez L."/>
            <person name="Alfaro M."/>
            <person name="Sun H."/>
            <person name="Tritt A."/>
            <person name="Yoshinaga Y."/>
            <person name="Zwiers L.-H."/>
            <person name="Turgeon B."/>
            <person name="Goodwin S."/>
            <person name="Spatafora J."/>
            <person name="Crous P."/>
            <person name="Grigoriev I."/>
        </authorList>
    </citation>
    <scope>NUCLEOTIDE SEQUENCE</scope>
    <source>
        <strain evidence="4">CBS 379.55</strain>
    </source>
</reference>
<dbReference type="InterPro" id="IPR054464">
    <property type="entry name" value="ULD_fung"/>
</dbReference>
<feature type="domain" description="Azaphilone pigments biosynthesis cluster protein L N-terminal" evidence="2">
    <location>
        <begin position="4"/>
        <end position="192"/>
    </location>
</feature>
<dbReference type="PANTHER" id="PTHR36167">
    <property type="entry name" value="C2H2 FINGER DOMAIN TRANSCRIPTION FACTOR (EUROFUNG)-RELATED"/>
    <property type="match status" value="1"/>
</dbReference>
<dbReference type="GeneID" id="54546567"/>
<evidence type="ECO:0000259" key="3">
    <source>
        <dbReference type="Pfam" id="PF22893"/>
    </source>
</evidence>
<evidence type="ECO:0000259" key="2">
    <source>
        <dbReference type="Pfam" id="PF17111"/>
    </source>
</evidence>
<dbReference type="OrthoDB" id="5431013at2759"/>
<protein>
    <submittedName>
        <fullName evidence="4">Uncharacterized protein</fullName>
    </submittedName>
</protein>
<feature type="compositionally biased region" description="Acidic residues" evidence="1">
    <location>
        <begin position="183"/>
        <end position="193"/>
    </location>
</feature>
<feature type="compositionally biased region" description="Basic and acidic residues" evidence="1">
    <location>
        <begin position="421"/>
        <end position="430"/>
    </location>
</feature>
<dbReference type="AlphaFoldDB" id="A0A6A6JA30"/>
<dbReference type="InterPro" id="IPR031348">
    <property type="entry name" value="PigL_N"/>
</dbReference>
<organism evidence="4 5">
    <name type="scientific">Westerdykella ornata</name>
    <dbReference type="NCBI Taxonomy" id="318751"/>
    <lineage>
        <taxon>Eukaryota</taxon>
        <taxon>Fungi</taxon>
        <taxon>Dikarya</taxon>
        <taxon>Ascomycota</taxon>
        <taxon>Pezizomycotina</taxon>
        <taxon>Dothideomycetes</taxon>
        <taxon>Pleosporomycetidae</taxon>
        <taxon>Pleosporales</taxon>
        <taxon>Sporormiaceae</taxon>
        <taxon>Westerdykella</taxon>
    </lineage>
</organism>
<feature type="region of interest" description="Disordered" evidence="1">
    <location>
        <begin position="407"/>
        <end position="442"/>
    </location>
</feature>
<feature type="region of interest" description="Disordered" evidence="1">
    <location>
        <begin position="177"/>
        <end position="202"/>
    </location>
</feature>
<name>A0A6A6JA30_WESOR</name>
<dbReference type="EMBL" id="ML986512">
    <property type="protein sequence ID" value="KAF2273252.1"/>
    <property type="molecule type" value="Genomic_DNA"/>
</dbReference>
<evidence type="ECO:0000313" key="4">
    <source>
        <dbReference type="EMBL" id="KAF2273252.1"/>
    </source>
</evidence>
<sequence length="468" mass="51897">MAEIGLIASVIQVAGAGLKLSQTLYQYAESVSSADRRVKDIAKEVQLTSFVINELASIFKNDESSSLLSENAIKTADETVRECSSVFTELDAALKKTKKSALGKFKFPFRETKIELLRNQIDKLKSTLQLLLQVLTLAHQKASQKLDREAEAAHRAQIKALLENKKASTKRYEESLRNLKFSDDEESDKENEEPGSATDSMTIASVKSGITVDALATCVQHVRGLLQDIESLQKVLSDDAEGKDPSEHHQSLIGSYFRARGHLDSILLGNPNDNGSSMTSSVNRSEVDIGITKSLSGITLQGVESHASTEVVVQSARESTSSLRPMLTEAEFQKAILEAQEKARREERERLQLEARKRAEESMLQEQAKAKQAELLAMKETVERKKKAMDLARKALEDEMEKARRRAERDLEITKQAAQEAEARRAKEAGETADTAKQPLKLTDAIGRKSSLPFHLCKTWQLSSQSTP</sequence>
<dbReference type="GO" id="GO:0006355">
    <property type="term" value="P:regulation of DNA-templated transcription"/>
    <property type="evidence" value="ECO:0007669"/>
    <property type="project" value="InterPro"/>
</dbReference>
<accession>A0A6A6JA30</accession>
<evidence type="ECO:0000313" key="5">
    <source>
        <dbReference type="Proteomes" id="UP000800097"/>
    </source>
</evidence>
<dbReference type="PANTHER" id="PTHR36167:SF4">
    <property type="entry name" value="FUNGAL N-TERMINAL DOMAIN-CONTAINING PROTEIN"/>
    <property type="match status" value="1"/>
</dbReference>
<dbReference type="InterPro" id="IPR039327">
    <property type="entry name" value="CON7-like"/>
</dbReference>
<evidence type="ECO:0000256" key="1">
    <source>
        <dbReference type="SAM" id="MobiDB-lite"/>
    </source>
</evidence>
<dbReference type="RefSeq" id="XP_033650791.1">
    <property type="nucleotide sequence ID" value="XM_033793392.1"/>
</dbReference>
<feature type="domain" description="Ubiquitin-like" evidence="3">
    <location>
        <begin position="436"/>
        <end position="461"/>
    </location>
</feature>
<dbReference type="Pfam" id="PF22893">
    <property type="entry name" value="ULD_2"/>
    <property type="match status" value="1"/>
</dbReference>